<dbReference type="OrthoDB" id="638548at2"/>
<dbReference type="RefSeq" id="WP_076783949.1">
    <property type="nucleotide sequence ID" value="NZ_FTPU01000032.1"/>
</dbReference>
<feature type="chain" id="PRO_5012030130" evidence="2">
    <location>
        <begin position="25"/>
        <end position="180"/>
    </location>
</feature>
<dbReference type="Pfam" id="PF13181">
    <property type="entry name" value="TPR_8"/>
    <property type="match status" value="1"/>
</dbReference>
<name>A0A1U7Q0H4_9FLAO</name>
<feature type="repeat" description="TPR" evidence="1">
    <location>
        <begin position="59"/>
        <end position="92"/>
    </location>
</feature>
<sequence>MKTDLKIKSLLLGVTFLTVGYVSAQTEHTTATQQVQTAQSSSPEIEALQKQIAAKPDDTQALVGLATAYQNAGDYASAITTWNKITALIPDWAPAYYSIGYANQSAKNTDAAKSAYEQYIAKVKPAEVEANKQNLAYAYFFIAFMDKDSNPEKAKQYIAKSLQYDNSNQDALTLSKSLMN</sequence>
<evidence type="ECO:0000313" key="4">
    <source>
        <dbReference type="Proteomes" id="UP000187261"/>
    </source>
</evidence>
<dbReference type="PROSITE" id="PS50005">
    <property type="entry name" value="TPR"/>
    <property type="match status" value="1"/>
</dbReference>
<reference evidence="4" key="1">
    <citation type="submission" date="2016-10" db="EMBL/GenBank/DDBJ databases">
        <authorList>
            <person name="Varghese N."/>
            <person name="Submissions S."/>
        </authorList>
    </citation>
    <scope>NUCLEOTIDE SEQUENCE [LARGE SCALE GENOMIC DNA]</scope>
    <source>
        <strain evidence="4">DSM 19482</strain>
    </source>
</reference>
<evidence type="ECO:0000256" key="1">
    <source>
        <dbReference type="PROSITE-ProRule" id="PRU00339"/>
    </source>
</evidence>
<dbReference type="Proteomes" id="UP000187261">
    <property type="component" value="Unassembled WGS sequence"/>
</dbReference>
<dbReference type="STRING" id="1121284.SAMN05660493_02548"/>
<feature type="signal peptide" evidence="2">
    <location>
        <begin position="1"/>
        <end position="24"/>
    </location>
</feature>
<dbReference type="InterPro" id="IPR019734">
    <property type="entry name" value="TPR_rpt"/>
</dbReference>
<dbReference type="Pfam" id="PF14561">
    <property type="entry name" value="TPR_20"/>
    <property type="match status" value="1"/>
</dbReference>
<keyword evidence="4" id="KW-1185">Reference proteome</keyword>
<dbReference type="Gene3D" id="1.25.40.10">
    <property type="entry name" value="Tetratricopeptide repeat domain"/>
    <property type="match status" value="1"/>
</dbReference>
<dbReference type="SUPFAM" id="SSF48452">
    <property type="entry name" value="TPR-like"/>
    <property type="match status" value="1"/>
</dbReference>
<evidence type="ECO:0000256" key="2">
    <source>
        <dbReference type="SAM" id="SignalP"/>
    </source>
</evidence>
<protein>
    <submittedName>
        <fullName evidence="3">Tetratricopeptide repeat-containing protein</fullName>
    </submittedName>
</protein>
<accession>A0A1U7Q0H4</accession>
<keyword evidence="2" id="KW-0732">Signal</keyword>
<dbReference type="InterPro" id="IPR011990">
    <property type="entry name" value="TPR-like_helical_dom_sf"/>
</dbReference>
<proteinExistence type="predicted"/>
<dbReference type="EMBL" id="FTPU01000032">
    <property type="protein sequence ID" value="SIT97820.1"/>
    <property type="molecule type" value="Genomic_DNA"/>
</dbReference>
<dbReference type="AlphaFoldDB" id="A0A1U7Q0H4"/>
<gene>
    <name evidence="3" type="ORF">SAMN05660493_02548</name>
</gene>
<keyword evidence="1" id="KW-0802">TPR repeat</keyword>
<evidence type="ECO:0000313" key="3">
    <source>
        <dbReference type="EMBL" id="SIT97820.1"/>
    </source>
</evidence>
<organism evidence="3 4">
    <name type="scientific">Epilithonimonas bovis DSM 19482</name>
    <dbReference type="NCBI Taxonomy" id="1121284"/>
    <lineage>
        <taxon>Bacteria</taxon>
        <taxon>Pseudomonadati</taxon>
        <taxon>Bacteroidota</taxon>
        <taxon>Flavobacteriia</taxon>
        <taxon>Flavobacteriales</taxon>
        <taxon>Weeksellaceae</taxon>
        <taxon>Chryseobacterium group</taxon>
        <taxon>Epilithonimonas</taxon>
    </lineage>
</organism>